<name>A0A0Q9WFM9_DROVI</name>
<dbReference type="EMBL" id="CH940648">
    <property type="protein sequence ID" value="KRF80143.1"/>
    <property type="molecule type" value="Genomic_DNA"/>
</dbReference>
<dbReference type="InParanoid" id="A0A0Q9WFM9"/>
<organism evidence="2 3">
    <name type="scientific">Drosophila virilis</name>
    <name type="common">Fruit fly</name>
    <dbReference type="NCBI Taxonomy" id="7244"/>
    <lineage>
        <taxon>Eukaryota</taxon>
        <taxon>Metazoa</taxon>
        <taxon>Ecdysozoa</taxon>
        <taxon>Arthropoda</taxon>
        <taxon>Hexapoda</taxon>
        <taxon>Insecta</taxon>
        <taxon>Pterygota</taxon>
        <taxon>Neoptera</taxon>
        <taxon>Endopterygota</taxon>
        <taxon>Diptera</taxon>
        <taxon>Brachycera</taxon>
        <taxon>Muscomorpha</taxon>
        <taxon>Ephydroidea</taxon>
        <taxon>Drosophilidae</taxon>
        <taxon>Drosophila</taxon>
    </lineage>
</organism>
<gene>
    <name evidence="2" type="primary">Dvir\GJ20168</name>
    <name evidence="2" type="ORF">Dvir_GJ20168</name>
</gene>
<dbReference type="Proteomes" id="UP000008792">
    <property type="component" value="Unassembled WGS sequence"/>
</dbReference>
<evidence type="ECO:0000256" key="1">
    <source>
        <dbReference type="SAM" id="Phobius"/>
    </source>
</evidence>
<keyword evidence="1" id="KW-0472">Membrane</keyword>
<dbReference type="OrthoDB" id="7744205at2759"/>
<sequence length="188" mass="20419">MPDLYNAPYEYPSFLNINHDNKPDRFPDKTGDRVFIAFAILVLVLIISGCCINCIACCKRRRQQMQSDACYNSPVVVTSATHTAPGGYPVTQIPATTYQPHAYGTAYPAQTTGNVSVQMPMPMHMPGAQPPMPGMPPHVAPYPPMPQPGVAAANMNPPSYDMAMANPGPSVMPGGYEKQMPYNPNYAQ</sequence>
<protein>
    <submittedName>
        <fullName evidence="2">Uncharacterized protein, isoform D</fullName>
    </submittedName>
</protein>
<evidence type="ECO:0000313" key="2">
    <source>
        <dbReference type="EMBL" id="KRF80143.1"/>
    </source>
</evidence>
<feature type="transmembrane region" description="Helical" evidence="1">
    <location>
        <begin position="34"/>
        <end position="56"/>
    </location>
</feature>
<proteinExistence type="predicted"/>
<reference evidence="2 3" key="1">
    <citation type="journal article" date="2007" name="Nature">
        <title>Evolution of genes and genomes on the Drosophila phylogeny.</title>
        <authorList>
            <consortium name="Drosophila 12 Genomes Consortium"/>
            <person name="Clark A.G."/>
            <person name="Eisen M.B."/>
            <person name="Smith D.R."/>
            <person name="Bergman C.M."/>
            <person name="Oliver B."/>
            <person name="Markow T.A."/>
            <person name="Kaufman T.C."/>
            <person name="Kellis M."/>
            <person name="Gelbart W."/>
            <person name="Iyer V.N."/>
            <person name="Pollard D.A."/>
            <person name="Sackton T.B."/>
            <person name="Larracuente A.M."/>
            <person name="Singh N.D."/>
            <person name="Abad J.P."/>
            <person name="Abt D.N."/>
            <person name="Adryan B."/>
            <person name="Aguade M."/>
            <person name="Akashi H."/>
            <person name="Anderson W.W."/>
            <person name="Aquadro C.F."/>
            <person name="Ardell D.H."/>
            <person name="Arguello R."/>
            <person name="Artieri C.G."/>
            <person name="Barbash D.A."/>
            <person name="Barker D."/>
            <person name="Barsanti P."/>
            <person name="Batterham P."/>
            <person name="Batzoglou S."/>
            <person name="Begun D."/>
            <person name="Bhutkar A."/>
            <person name="Blanco E."/>
            <person name="Bosak S.A."/>
            <person name="Bradley R.K."/>
            <person name="Brand A.D."/>
            <person name="Brent M.R."/>
            <person name="Brooks A.N."/>
            <person name="Brown R.H."/>
            <person name="Butlin R.K."/>
            <person name="Caggese C."/>
            <person name="Calvi B.R."/>
            <person name="Bernardo de Carvalho A."/>
            <person name="Caspi A."/>
            <person name="Castrezana S."/>
            <person name="Celniker S.E."/>
            <person name="Chang J.L."/>
            <person name="Chapple C."/>
            <person name="Chatterji S."/>
            <person name="Chinwalla A."/>
            <person name="Civetta A."/>
            <person name="Clifton S.W."/>
            <person name="Comeron J.M."/>
            <person name="Costello J.C."/>
            <person name="Coyne J.A."/>
            <person name="Daub J."/>
            <person name="David R.G."/>
            <person name="Delcher A.L."/>
            <person name="Delehaunty K."/>
            <person name="Do C.B."/>
            <person name="Ebling H."/>
            <person name="Edwards K."/>
            <person name="Eickbush T."/>
            <person name="Evans J.D."/>
            <person name="Filipski A."/>
            <person name="Findeiss S."/>
            <person name="Freyhult E."/>
            <person name="Fulton L."/>
            <person name="Fulton R."/>
            <person name="Garcia A.C."/>
            <person name="Gardiner A."/>
            <person name="Garfield D.A."/>
            <person name="Garvin B.E."/>
            <person name="Gibson G."/>
            <person name="Gilbert D."/>
            <person name="Gnerre S."/>
            <person name="Godfrey J."/>
            <person name="Good R."/>
            <person name="Gotea V."/>
            <person name="Gravely B."/>
            <person name="Greenberg A.J."/>
            <person name="Griffiths-Jones S."/>
            <person name="Gross S."/>
            <person name="Guigo R."/>
            <person name="Gustafson E.A."/>
            <person name="Haerty W."/>
            <person name="Hahn M.W."/>
            <person name="Halligan D.L."/>
            <person name="Halpern A.L."/>
            <person name="Halter G.M."/>
            <person name="Han M.V."/>
            <person name="Heger A."/>
            <person name="Hillier L."/>
            <person name="Hinrichs A.S."/>
            <person name="Holmes I."/>
            <person name="Hoskins R.A."/>
            <person name="Hubisz M.J."/>
            <person name="Hultmark D."/>
            <person name="Huntley M.A."/>
            <person name="Jaffe D.B."/>
            <person name="Jagadeeshan S."/>
            <person name="Jeck W.R."/>
            <person name="Johnson J."/>
            <person name="Jones C.D."/>
            <person name="Jordan W.C."/>
            <person name="Karpen G.H."/>
            <person name="Kataoka E."/>
            <person name="Keightley P.D."/>
            <person name="Kheradpour P."/>
            <person name="Kirkness E.F."/>
            <person name="Koerich L.B."/>
            <person name="Kristiansen K."/>
            <person name="Kudrna D."/>
            <person name="Kulathinal R.J."/>
            <person name="Kumar S."/>
            <person name="Kwok R."/>
            <person name="Lander E."/>
            <person name="Langley C.H."/>
            <person name="Lapoint R."/>
            <person name="Lazzaro B.P."/>
            <person name="Lee S.J."/>
            <person name="Levesque L."/>
            <person name="Li R."/>
            <person name="Lin C.F."/>
            <person name="Lin M.F."/>
            <person name="Lindblad-Toh K."/>
            <person name="Llopart A."/>
            <person name="Long M."/>
            <person name="Low L."/>
            <person name="Lozovsky E."/>
            <person name="Lu J."/>
            <person name="Luo M."/>
            <person name="Machado C.A."/>
            <person name="Makalowski W."/>
            <person name="Marzo M."/>
            <person name="Matsuda M."/>
            <person name="Matzkin L."/>
            <person name="McAllister B."/>
            <person name="McBride C.S."/>
            <person name="McKernan B."/>
            <person name="McKernan K."/>
            <person name="Mendez-Lago M."/>
            <person name="Minx P."/>
            <person name="Mollenhauer M.U."/>
            <person name="Montooth K."/>
            <person name="Mount S.M."/>
            <person name="Mu X."/>
            <person name="Myers E."/>
            <person name="Negre B."/>
            <person name="Newfeld S."/>
            <person name="Nielsen R."/>
            <person name="Noor M.A."/>
            <person name="O'Grady P."/>
            <person name="Pachter L."/>
            <person name="Papaceit M."/>
            <person name="Parisi M.J."/>
            <person name="Parisi M."/>
            <person name="Parts L."/>
            <person name="Pedersen J.S."/>
            <person name="Pesole G."/>
            <person name="Phillippy A.M."/>
            <person name="Ponting C.P."/>
            <person name="Pop M."/>
            <person name="Porcelli D."/>
            <person name="Powell J.R."/>
            <person name="Prohaska S."/>
            <person name="Pruitt K."/>
            <person name="Puig M."/>
            <person name="Quesneville H."/>
            <person name="Ram K.R."/>
            <person name="Rand D."/>
            <person name="Rasmussen M.D."/>
            <person name="Reed L.K."/>
            <person name="Reenan R."/>
            <person name="Reily A."/>
            <person name="Remington K.A."/>
            <person name="Rieger T.T."/>
            <person name="Ritchie M.G."/>
            <person name="Robin C."/>
            <person name="Rogers Y.H."/>
            <person name="Rohde C."/>
            <person name="Rozas J."/>
            <person name="Rubenfield M.J."/>
            <person name="Ruiz A."/>
            <person name="Russo S."/>
            <person name="Salzberg S.L."/>
            <person name="Sanchez-Gracia A."/>
            <person name="Saranga D.J."/>
            <person name="Sato H."/>
            <person name="Schaeffer S.W."/>
            <person name="Schatz M.C."/>
            <person name="Schlenke T."/>
            <person name="Schwartz R."/>
            <person name="Segarra C."/>
            <person name="Singh R.S."/>
            <person name="Sirot L."/>
            <person name="Sirota M."/>
            <person name="Sisneros N.B."/>
            <person name="Smith C.D."/>
            <person name="Smith T.F."/>
            <person name="Spieth J."/>
            <person name="Stage D.E."/>
            <person name="Stark A."/>
            <person name="Stephan W."/>
            <person name="Strausberg R.L."/>
            <person name="Strempel S."/>
            <person name="Sturgill D."/>
            <person name="Sutton G."/>
            <person name="Sutton G.G."/>
            <person name="Tao W."/>
            <person name="Teichmann S."/>
            <person name="Tobari Y.N."/>
            <person name="Tomimura Y."/>
            <person name="Tsolas J.M."/>
            <person name="Valente V.L."/>
            <person name="Venter E."/>
            <person name="Venter J.C."/>
            <person name="Vicario S."/>
            <person name="Vieira F.G."/>
            <person name="Vilella A.J."/>
            <person name="Villasante A."/>
            <person name="Walenz B."/>
            <person name="Wang J."/>
            <person name="Wasserman M."/>
            <person name="Watts T."/>
            <person name="Wilson D."/>
            <person name="Wilson R.K."/>
            <person name="Wing R.A."/>
            <person name="Wolfner M.F."/>
            <person name="Wong A."/>
            <person name="Wong G.K."/>
            <person name="Wu C.I."/>
            <person name="Wu G."/>
            <person name="Yamamoto D."/>
            <person name="Yang H.P."/>
            <person name="Yang S.P."/>
            <person name="Yorke J.A."/>
            <person name="Yoshida K."/>
            <person name="Zdobnov E."/>
            <person name="Zhang P."/>
            <person name="Zhang Y."/>
            <person name="Zimin A.V."/>
            <person name="Baldwin J."/>
            <person name="Abdouelleil A."/>
            <person name="Abdulkadir J."/>
            <person name="Abebe A."/>
            <person name="Abera B."/>
            <person name="Abreu J."/>
            <person name="Acer S.C."/>
            <person name="Aftuck L."/>
            <person name="Alexander A."/>
            <person name="An P."/>
            <person name="Anderson E."/>
            <person name="Anderson S."/>
            <person name="Arachi H."/>
            <person name="Azer M."/>
            <person name="Bachantsang P."/>
            <person name="Barry A."/>
            <person name="Bayul T."/>
            <person name="Berlin A."/>
            <person name="Bessette D."/>
            <person name="Bloom T."/>
            <person name="Blye J."/>
            <person name="Boguslavskiy L."/>
            <person name="Bonnet C."/>
            <person name="Boukhgalter B."/>
            <person name="Bourzgui I."/>
            <person name="Brown A."/>
            <person name="Cahill P."/>
            <person name="Channer S."/>
            <person name="Cheshatsang Y."/>
            <person name="Chuda L."/>
            <person name="Citroen M."/>
            <person name="Collymore A."/>
            <person name="Cooke P."/>
            <person name="Costello M."/>
            <person name="D'Aco K."/>
            <person name="Daza R."/>
            <person name="De Haan G."/>
            <person name="DeGray S."/>
            <person name="DeMaso C."/>
            <person name="Dhargay N."/>
            <person name="Dooley K."/>
            <person name="Dooley E."/>
            <person name="Doricent M."/>
            <person name="Dorje P."/>
            <person name="Dorjee K."/>
            <person name="Dupes A."/>
            <person name="Elong R."/>
            <person name="Falk J."/>
            <person name="Farina A."/>
            <person name="Faro S."/>
            <person name="Ferguson D."/>
            <person name="Fisher S."/>
            <person name="Foley C.D."/>
            <person name="Franke A."/>
            <person name="Friedrich D."/>
            <person name="Gadbois L."/>
            <person name="Gearin G."/>
            <person name="Gearin C.R."/>
            <person name="Giannoukos G."/>
            <person name="Goode T."/>
            <person name="Graham J."/>
            <person name="Grandbois E."/>
            <person name="Grewal S."/>
            <person name="Gyaltsen K."/>
            <person name="Hafez N."/>
            <person name="Hagos B."/>
            <person name="Hall J."/>
            <person name="Henson C."/>
            <person name="Hollinger A."/>
            <person name="Honan T."/>
            <person name="Huard M.D."/>
            <person name="Hughes L."/>
            <person name="Hurhula B."/>
            <person name="Husby M.E."/>
            <person name="Kamat A."/>
            <person name="Kanga B."/>
            <person name="Kashin S."/>
            <person name="Khazanovich D."/>
            <person name="Kisner P."/>
            <person name="Lance K."/>
            <person name="Lara M."/>
            <person name="Lee W."/>
            <person name="Lennon N."/>
            <person name="Letendre F."/>
            <person name="LeVine R."/>
            <person name="Lipovsky A."/>
            <person name="Liu X."/>
            <person name="Liu J."/>
            <person name="Liu S."/>
            <person name="Lokyitsang T."/>
            <person name="Lokyitsang Y."/>
            <person name="Lubonja R."/>
            <person name="Lui A."/>
            <person name="MacDonald P."/>
            <person name="Magnisalis V."/>
            <person name="Maru K."/>
            <person name="Matthews C."/>
            <person name="McCusker W."/>
            <person name="McDonough S."/>
            <person name="Mehta T."/>
            <person name="Meldrim J."/>
            <person name="Meneus L."/>
            <person name="Mihai O."/>
            <person name="Mihalev A."/>
            <person name="Mihova T."/>
            <person name="Mittelman R."/>
            <person name="Mlenga V."/>
            <person name="Montmayeur A."/>
            <person name="Mulrain L."/>
            <person name="Navidi A."/>
            <person name="Naylor J."/>
            <person name="Negash T."/>
            <person name="Nguyen T."/>
            <person name="Nguyen N."/>
            <person name="Nicol R."/>
            <person name="Norbu C."/>
            <person name="Norbu N."/>
            <person name="Novod N."/>
            <person name="O'Neill B."/>
            <person name="Osman S."/>
            <person name="Markiewicz E."/>
            <person name="Oyono O.L."/>
            <person name="Patti C."/>
            <person name="Phunkhang P."/>
            <person name="Pierre F."/>
            <person name="Priest M."/>
            <person name="Raghuraman S."/>
            <person name="Rege F."/>
            <person name="Reyes R."/>
            <person name="Rise C."/>
            <person name="Rogov P."/>
            <person name="Ross K."/>
            <person name="Ryan E."/>
            <person name="Settipalli S."/>
            <person name="Shea T."/>
            <person name="Sherpa N."/>
            <person name="Shi L."/>
            <person name="Shih D."/>
            <person name="Sparrow T."/>
            <person name="Spaulding J."/>
            <person name="Stalker J."/>
            <person name="Stange-Thomann N."/>
            <person name="Stavropoulos S."/>
            <person name="Stone C."/>
            <person name="Strader C."/>
            <person name="Tesfaye S."/>
            <person name="Thomson T."/>
            <person name="Thoulutsang Y."/>
            <person name="Thoulutsang D."/>
            <person name="Topham K."/>
            <person name="Topping I."/>
            <person name="Tsamla T."/>
            <person name="Vassiliev H."/>
            <person name="Vo A."/>
            <person name="Wangchuk T."/>
            <person name="Wangdi T."/>
            <person name="Weiand M."/>
            <person name="Wilkinson J."/>
            <person name="Wilson A."/>
            <person name="Yadav S."/>
            <person name="Young G."/>
            <person name="Yu Q."/>
            <person name="Zembek L."/>
            <person name="Zhong D."/>
            <person name="Zimmer A."/>
            <person name="Zwirko Z."/>
            <person name="Jaffe D.B."/>
            <person name="Alvarez P."/>
            <person name="Brockman W."/>
            <person name="Butler J."/>
            <person name="Chin C."/>
            <person name="Gnerre S."/>
            <person name="Grabherr M."/>
            <person name="Kleber M."/>
            <person name="Mauceli E."/>
            <person name="MacCallum I."/>
        </authorList>
    </citation>
    <scope>NUCLEOTIDE SEQUENCE [LARGE SCALE GENOMIC DNA]</scope>
    <source>
        <strain evidence="3">Tucson 15010-1051.87</strain>
    </source>
</reference>
<keyword evidence="1" id="KW-1133">Transmembrane helix</keyword>
<dbReference type="AlphaFoldDB" id="A0A0Q9WFM9"/>
<evidence type="ECO:0000313" key="3">
    <source>
        <dbReference type="Proteomes" id="UP000008792"/>
    </source>
</evidence>
<keyword evidence="1" id="KW-0812">Transmembrane</keyword>
<accession>A0A0Q9WFM9</accession>
<keyword evidence="3" id="KW-1185">Reference proteome</keyword>
<dbReference type="STRING" id="7244.A0A0Q9WFM9"/>
<dbReference type="FunCoup" id="A0A0Q9WFM9">
    <property type="interactions" value="5"/>
</dbReference>